<dbReference type="PROSITE" id="PS51462">
    <property type="entry name" value="NUDIX"/>
    <property type="match status" value="1"/>
</dbReference>
<dbReference type="AlphaFoldDB" id="A0A7T5VFJ8"/>
<gene>
    <name evidence="7" type="ORF">HP555_06600</name>
</gene>
<dbReference type="CDD" id="cd18886">
    <property type="entry name" value="NUDIX_MutT_Nudt1"/>
    <property type="match status" value="1"/>
</dbReference>
<keyword evidence="4" id="KW-0378">Hydrolase</keyword>
<evidence type="ECO:0000256" key="2">
    <source>
        <dbReference type="ARBA" id="ARBA00005582"/>
    </source>
</evidence>
<evidence type="ECO:0000256" key="4">
    <source>
        <dbReference type="ARBA" id="ARBA00022801"/>
    </source>
</evidence>
<reference evidence="7 8" key="1">
    <citation type="submission" date="2020-05" db="EMBL/GenBank/DDBJ databases">
        <title>Complete genome of Desulfobulbus oligotrophicus.</title>
        <authorList>
            <person name="Podar M."/>
        </authorList>
    </citation>
    <scope>NUCLEOTIDE SEQUENCE [LARGE SCALE GENOMIC DNA]</scope>
    <source>
        <strain evidence="7 8">Prop6</strain>
    </source>
</reference>
<dbReference type="InterPro" id="IPR003562">
    <property type="entry name" value="Mutator_MutX_prot"/>
</dbReference>
<evidence type="ECO:0000256" key="3">
    <source>
        <dbReference type="ARBA" id="ARBA00022723"/>
    </source>
</evidence>
<keyword evidence="5" id="KW-0460">Magnesium</keyword>
<dbReference type="GO" id="GO:0008413">
    <property type="term" value="F:8-oxo-7,8-dihydroguanosine triphosphate pyrophosphatase activity"/>
    <property type="evidence" value="ECO:0007669"/>
    <property type="project" value="InterPro"/>
</dbReference>
<dbReference type="PROSITE" id="PS00893">
    <property type="entry name" value="NUDIX_BOX"/>
    <property type="match status" value="1"/>
</dbReference>
<dbReference type="GO" id="GO:0046872">
    <property type="term" value="F:metal ion binding"/>
    <property type="evidence" value="ECO:0007669"/>
    <property type="project" value="UniProtKB-KW"/>
</dbReference>
<sequence>MYMPIIGTLGYIVSPDGRQTLLVHRNARTADQHYGKYNGLGGKMEADEDVVACMRREIWEEAGLTCVELQLRGTINWTGFGPNGENWLGFIFLITVFSGIPRLINEEGELGWHAVDTLATLPMWEGDRLFLPLVFDGDPRPFHGYMPYAGGQPLSWSYSRL</sequence>
<dbReference type="Gene3D" id="3.90.79.10">
    <property type="entry name" value="Nucleoside Triphosphate Pyrophosphohydrolase"/>
    <property type="match status" value="1"/>
</dbReference>
<evidence type="ECO:0000256" key="1">
    <source>
        <dbReference type="ARBA" id="ARBA00001946"/>
    </source>
</evidence>
<dbReference type="SUPFAM" id="SSF55811">
    <property type="entry name" value="Nudix"/>
    <property type="match status" value="1"/>
</dbReference>
<dbReference type="GO" id="GO:0005737">
    <property type="term" value="C:cytoplasm"/>
    <property type="evidence" value="ECO:0007669"/>
    <property type="project" value="TreeGrafter"/>
</dbReference>
<evidence type="ECO:0000256" key="5">
    <source>
        <dbReference type="ARBA" id="ARBA00022842"/>
    </source>
</evidence>
<comment type="similarity">
    <text evidence="2">Belongs to the Nudix hydrolase family.</text>
</comment>
<name>A0A7T5VFJ8_9BACT</name>
<organism evidence="7 8">
    <name type="scientific">Desulfobulbus oligotrophicus</name>
    <dbReference type="NCBI Taxonomy" id="1909699"/>
    <lineage>
        <taxon>Bacteria</taxon>
        <taxon>Pseudomonadati</taxon>
        <taxon>Thermodesulfobacteriota</taxon>
        <taxon>Desulfobulbia</taxon>
        <taxon>Desulfobulbales</taxon>
        <taxon>Desulfobulbaceae</taxon>
        <taxon>Desulfobulbus</taxon>
    </lineage>
</organism>
<feature type="domain" description="Nudix hydrolase" evidence="6">
    <location>
        <begin position="3"/>
        <end position="136"/>
    </location>
</feature>
<dbReference type="InterPro" id="IPR015797">
    <property type="entry name" value="NUDIX_hydrolase-like_dom_sf"/>
</dbReference>
<keyword evidence="3" id="KW-0479">Metal-binding</keyword>
<dbReference type="PANTHER" id="PTHR43758">
    <property type="entry name" value="7,8-DIHYDRO-8-OXOGUANINE TRIPHOSPHATASE"/>
    <property type="match status" value="1"/>
</dbReference>
<keyword evidence="8" id="KW-1185">Reference proteome</keyword>
<dbReference type="GO" id="GO:0006281">
    <property type="term" value="P:DNA repair"/>
    <property type="evidence" value="ECO:0007669"/>
    <property type="project" value="InterPro"/>
</dbReference>
<proteinExistence type="inferred from homology"/>
<comment type="cofactor">
    <cofactor evidence="1">
        <name>Mg(2+)</name>
        <dbReference type="ChEBI" id="CHEBI:18420"/>
    </cofactor>
</comment>
<dbReference type="Pfam" id="PF00293">
    <property type="entry name" value="NUDIX"/>
    <property type="match status" value="1"/>
</dbReference>
<dbReference type="EMBL" id="CP054140">
    <property type="protein sequence ID" value="QQG66974.1"/>
    <property type="molecule type" value="Genomic_DNA"/>
</dbReference>
<evidence type="ECO:0000259" key="6">
    <source>
        <dbReference type="PROSITE" id="PS51462"/>
    </source>
</evidence>
<accession>A0A7T5VFJ8</accession>
<dbReference type="InterPro" id="IPR000086">
    <property type="entry name" value="NUDIX_hydrolase_dom"/>
</dbReference>
<dbReference type="PRINTS" id="PR01402">
    <property type="entry name" value="MUTATORMUTX"/>
</dbReference>
<dbReference type="RefSeq" id="WP_199264505.1">
    <property type="nucleotide sequence ID" value="NZ_CP054140.1"/>
</dbReference>
<protein>
    <submittedName>
        <fullName evidence="7">8-oxo-dGTP diphosphatase</fullName>
    </submittedName>
</protein>
<dbReference type="Proteomes" id="UP000596092">
    <property type="component" value="Chromosome"/>
</dbReference>
<dbReference type="PANTHER" id="PTHR43758:SF2">
    <property type="entry name" value="OXIDIZED PURINE NUCLEOSIDE TRIPHOSPHATE HYDROLASE"/>
    <property type="match status" value="1"/>
</dbReference>
<dbReference type="KEGG" id="dog:HP555_06600"/>
<evidence type="ECO:0000313" key="8">
    <source>
        <dbReference type="Proteomes" id="UP000596092"/>
    </source>
</evidence>
<evidence type="ECO:0000313" key="7">
    <source>
        <dbReference type="EMBL" id="QQG66974.1"/>
    </source>
</evidence>
<dbReference type="InterPro" id="IPR020084">
    <property type="entry name" value="NUDIX_hydrolase_CS"/>
</dbReference>